<dbReference type="InterPro" id="IPR036691">
    <property type="entry name" value="Endo/exonu/phosph_ase_sf"/>
</dbReference>
<dbReference type="HOGENOM" id="CLU_000680_23_2_1"/>
<dbReference type="GO" id="GO:0003676">
    <property type="term" value="F:nucleic acid binding"/>
    <property type="evidence" value="ECO:0007669"/>
    <property type="project" value="InterPro"/>
</dbReference>
<evidence type="ECO:0000313" key="6">
    <source>
        <dbReference type="EMBL" id="EAQ93086.1"/>
    </source>
</evidence>
<dbReference type="GeneID" id="4387240"/>
<dbReference type="PROSITE" id="PS50878">
    <property type="entry name" value="RT_POL"/>
    <property type="match status" value="1"/>
</dbReference>
<dbReference type="Gene3D" id="3.60.10.10">
    <property type="entry name" value="Endonuclease/exonuclease/phosphatase"/>
    <property type="match status" value="1"/>
</dbReference>
<feature type="compositionally biased region" description="Polar residues" evidence="4">
    <location>
        <begin position="210"/>
        <end position="227"/>
    </location>
</feature>
<dbReference type="CDD" id="cd01650">
    <property type="entry name" value="RT_nLTR_like"/>
    <property type="match status" value="1"/>
</dbReference>
<dbReference type="PANTHER" id="PTHR33481">
    <property type="entry name" value="REVERSE TRANSCRIPTASE"/>
    <property type="match status" value="1"/>
</dbReference>
<evidence type="ECO:0000313" key="7">
    <source>
        <dbReference type="Proteomes" id="UP000001056"/>
    </source>
</evidence>
<keyword evidence="2" id="KW-0496">Mitochondrion</keyword>
<evidence type="ECO:0000256" key="4">
    <source>
        <dbReference type="SAM" id="MobiDB-lite"/>
    </source>
</evidence>
<evidence type="ECO:0000256" key="2">
    <source>
        <dbReference type="ARBA" id="ARBA00023128"/>
    </source>
</evidence>
<dbReference type="GO" id="GO:0008270">
    <property type="term" value="F:zinc ion binding"/>
    <property type="evidence" value="ECO:0007669"/>
    <property type="project" value="InterPro"/>
</dbReference>
<dbReference type="eggNOG" id="KOG1075">
    <property type="taxonomic scope" value="Eukaryota"/>
</dbReference>
<dbReference type="InterPro" id="IPR036875">
    <property type="entry name" value="Znf_CCHC_sf"/>
</dbReference>
<feature type="region of interest" description="Disordered" evidence="4">
    <location>
        <begin position="189"/>
        <end position="227"/>
    </location>
</feature>
<feature type="region of interest" description="Disordered" evidence="4">
    <location>
        <begin position="743"/>
        <end position="769"/>
    </location>
</feature>
<evidence type="ECO:0000256" key="1">
    <source>
        <dbReference type="ARBA" id="ARBA00004173"/>
    </source>
</evidence>
<dbReference type="Proteomes" id="UP000001056">
    <property type="component" value="Unassembled WGS sequence"/>
</dbReference>
<reference evidence="7" key="1">
    <citation type="journal article" date="2015" name="Genome Announc.">
        <title>Draft genome sequence of the cellulolytic fungus Chaetomium globosum.</title>
        <authorList>
            <person name="Cuomo C.A."/>
            <person name="Untereiner W.A."/>
            <person name="Ma L.-J."/>
            <person name="Grabherr M."/>
            <person name="Birren B.W."/>
        </authorList>
    </citation>
    <scope>NUCLEOTIDE SEQUENCE [LARGE SCALE GENOMIC DNA]</scope>
    <source>
        <strain evidence="7">ATCC 6205 / CBS 148.51 / DSM 1962 / NBRC 6347 / NRRL 1970</strain>
    </source>
</reference>
<feature type="coiled-coil region" evidence="3">
    <location>
        <begin position="157"/>
        <end position="188"/>
    </location>
</feature>
<dbReference type="SUPFAM" id="SSF57756">
    <property type="entry name" value="Retrovirus zinc finger-like domains"/>
    <property type="match status" value="1"/>
</dbReference>
<dbReference type="InterPro" id="IPR043502">
    <property type="entry name" value="DNA/RNA_pol_sf"/>
</dbReference>
<dbReference type="EMBL" id="CH408029">
    <property type="protein sequence ID" value="EAQ93086.1"/>
    <property type="molecule type" value="Genomic_DNA"/>
</dbReference>
<dbReference type="InParanoid" id="Q2HEN3"/>
<name>Q2HEN3_CHAGB</name>
<dbReference type="Gene3D" id="3.30.420.10">
    <property type="entry name" value="Ribonuclease H-like superfamily/Ribonuclease H"/>
    <property type="match status" value="1"/>
</dbReference>
<dbReference type="Pfam" id="PF00078">
    <property type="entry name" value="RVT_1"/>
    <property type="match status" value="1"/>
</dbReference>
<keyword evidence="7" id="KW-1185">Reference proteome</keyword>
<dbReference type="VEuPathDB" id="FungiDB:CHGG_01321"/>
<evidence type="ECO:0000256" key="3">
    <source>
        <dbReference type="SAM" id="Coils"/>
    </source>
</evidence>
<comment type="subcellular location">
    <subcellularLocation>
        <location evidence="1">Mitochondrion</location>
    </subcellularLocation>
</comment>
<dbReference type="InterPro" id="IPR036397">
    <property type="entry name" value="RNaseH_sf"/>
</dbReference>
<accession>Q2HEN3</accession>
<sequence length="1571" mass="173970">MALLRVASKPNSGVNAKTQLAHDSVLDIAEQISDPNRVITSITISTDALLQPPSPRRPSRALKPSAKAREAMQSLEDVATTSRRAASETTRAVTTRGARASGILYGANSRIETGKSGIQMLLEAINEQRDEMYRMITEQRNTIGELREVICKQHDAIQELHRQLADTRTQLSEELRQARDQIDTLQRNPVAMASSQPSARGSYAEVARTPPSSQPSGVRTLSSRNTTPSSFTDTLFCTIDTSRVEEKEKGNVQVADIRKAIETEARAQESMGDWRCAAVVKEARNPDRVRVICRDEGEVQLVKEAAVKISVPGVRVLRDQLYPVRVDNANRTAVLDADGNILPGAAEELGTENDVNIAKIAWLSRKDTSKAYGSMVVYVTKGSEARRLLDGRYFHLAGESAYTTVFAPREGPTQCYRCQEIGHKAFACKKPQRCGRCAEQGHHHKTCQSVVLKCVLCRGPHESFSKNCRADRRLGDDGPNESSQLDEADTNDKTRSHVANSEHAMVRSDIEVEQIPVPLADLTAARIRLPDRAVLMVAVYVEGGSDEALEDAMREIDLMIKRFRNGTGTRTDIILAGDFNRHDQLWGGDDVSPRRQGEGDRIINLMDEHSLCSLLPRGTKTWQSGDIESTIDLVLASAELADQLLRCTIHPCDHGSDHRAIETAFDTTVEDRPSETRFLFKNAPWAEIRTRVAANLERIPWDGNVQQQTDRLMAAVTEAVYGLTPKAKPSPYAKRWRDLDVGLGKQHQSSNNEPGWQPKSTTTPSADRRVRIGTTSWPDDANIWQATKYLQTGSGTMGDKIPPLVRPDGSITEGKAEQAQELLTAFFPPLPARIEDEGQRPQRAPVHMPDLTMEEIEQKVLSAKPWKAPGEDGLPAMVWRQLWPVVKDRVLHLFRTSLRDGDIPSQWRNAKIIPLKKPGKSEYTLAKSWRPISLLSTLGKILEAVIAERLSHAVETCGLLPANHFGARKRRSTEQALLLLQEHIYKAWRARKVLSLISFDVKGAYNGVFKDRLLQRLKARGIPEPLVKWIDAFCSKRTATIAVNGFTSGRQELPQAGLPQGSPLSPVLFLFFNADLVQHKIDANGGAIAFVDDYTAWVTGPSAESNRTGIQAIIDKALDWEKRSGAQFEGEKTAIIHFTRNMERFSEQPFSVKGEVVKPKESAKILGVVMDRELRYKQHIARTAAKGLAAALALKRLKMLSPRTARQLFVATVAPVMDYAANVWMHACGEKALSWLNRAQKIGALAITGAFRTAATAVVEAEASIYPVRERHVQAAASLWINIHTLPGTHPLAMKKVRTTVRFVSPLQKIARVAEGVRVDRMETIQEYAVPPWVPRLRPTLEADRGKAAEMVNKISGIVIATSSSVKKGIVGMGGLARDTLFNRTSETVTNYAVVLGTREEQNPYTAELAAIAMALEKLPASICHRRITVITRNQSALAAVGQPRQQSGQSIIRQIYDLTRLHRQRGNSVNFLWIPAEIDFALGSDAKAAAQRASKQGRTPDSQIPQAKSTAMRLAMERQRATRVLPVSVGKFSKAMDAALPGKHTRDLYDKLKRREACVLGAAPNRKWRD</sequence>
<dbReference type="Pfam" id="PF14529">
    <property type="entry name" value="Exo_endo_phos_2"/>
    <property type="match status" value="1"/>
</dbReference>
<gene>
    <name evidence="6" type="ORF">CHGG_01321</name>
</gene>
<dbReference type="GO" id="GO:0005739">
    <property type="term" value="C:mitochondrion"/>
    <property type="evidence" value="ECO:0007669"/>
    <property type="project" value="UniProtKB-SubCell"/>
</dbReference>
<dbReference type="SUPFAM" id="SSF56672">
    <property type="entry name" value="DNA/RNA polymerases"/>
    <property type="match status" value="1"/>
</dbReference>
<keyword evidence="3" id="KW-0175">Coiled coil</keyword>
<dbReference type="Gene3D" id="4.10.60.10">
    <property type="entry name" value="Zinc finger, CCHC-type"/>
    <property type="match status" value="1"/>
</dbReference>
<dbReference type="InterPro" id="IPR000477">
    <property type="entry name" value="RT_dom"/>
</dbReference>
<evidence type="ECO:0000259" key="5">
    <source>
        <dbReference type="PROSITE" id="PS50878"/>
    </source>
</evidence>
<dbReference type="GO" id="GO:0003824">
    <property type="term" value="F:catalytic activity"/>
    <property type="evidence" value="ECO:0007669"/>
    <property type="project" value="InterPro"/>
</dbReference>
<organism evidence="6 7">
    <name type="scientific">Chaetomium globosum (strain ATCC 6205 / CBS 148.51 / DSM 1962 / NBRC 6347 / NRRL 1970)</name>
    <name type="common">Soil fungus</name>
    <dbReference type="NCBI Taxonomy" id="306901"/>
    <lineage>
        <taxon>Eukaryota</taxon>
        <taxon>Fungi</taxon>
        <taxon>Dikarya</taxon>
        <taxon>Ascomycota</taxon>
        <taxon>Pezizomycotina</taxon>
        <taxon>Sordariomycetes</taxon>
        <taxon>Sordariomycetidae</taxon>
        <taxon>Sordariales</taxon>
        <taxon>Chaetomiaceae</taxon>
        <taxon>Chaetomium</taxon>
    </lineage>
</organism>
<dbReference type="PANTHER" id="PTHR33481:SF1">
    <property type="entry name" value="ENDONUCLEASE_EXONUCLEASE_PHOSPHATASE DOMAIN-CONTAINING PROTEIN-RELATED"/>
    <property type="match status" value="1"/>
</dbReference>
<dbReference type="SUPFAM" id="SSF53098">
    <property type="entry name" value="Ribonuclease H-like"/>
    <property type="match status" value="1"/>
</dbReference>
<proteinExistence type="predicted"/>
<protein>
    <recommendedName>
        <fullName evidence="5">Reverse transcriptase domain-containing protein</fullName>
    </recommendedName>
</protein>
<dbReference type="OrthoDB" id="3059164at2759"/>
<dbReference type="SUPFAM" id="SSF56219">
    <property type="entry name" value="DNase I-like"/>
    <property type="match status" value="1"/>
</dbReference>
<dbReference type="RefSeq" id="XP_001220542.1">
    <property type="nucleotide sequence ID" value="XM_001220541.1"/>
</dbReference>
<feature type="domain" description="Reverse transcriptase" evidence="5">
    <location>
        <begin position="896"/>
        <end position="1157"/>
    </location>
</feature>
<dbReference type="InterPro" id="IPR012337">
    <property type="entry name" value="RNaseH-like_sf"/>
</dbReference>
<feature type="compositionally biased region" description="Polar residues" evidence="4">
    <location>
        <begin position="189"/>
        <end position="199"/>
    </location>
</feature>
<feature type="compositionally biased region" description="Polar residues" evidence="4">
    <location>
        <begin position="746"/>
        <end position="765"/>
    </location>
</feature>
<dbReference type="InterPro" id="IPR005135">
    <property type="entry name" value="Endo/exonuclease/phosphatase"/>
</dbReference>
<feature type="region of interest" description="Disordered" evidence="4">
    <location>
        <begin position="468"/>
        <end position="501"/>
    </location>
</feature>